<dbReference type="SUPFAM" id="SSF52833">
    <property type="entry name" value="Thioredoxin-like"/>
    <property type="match status" value="1"/>
</dbReference>
<dbReference type="Proteomes" id="UP001589733">
    <property type="component" value="Unassembled WGS sequence"/>
</dbReference>
<comment type="similarity">
    <text evidence="1">Belongs to the thioredoxin family. DsbA subfamily.</text>
</comment>
<dbReference type="PANTHER" id="PTHR13887">
    <property type="entry name" value="GLUTATHIONE S-TRANSFERASE KAPPA"/>
    <property type="match status" value="1"/>
</dbReference>
<keyword evidence="3" id="KW-0560">Oxidoreductase</keyword>
<reference evidence="7 8" key="1">
    <citation type="submission" date="2024-09" db="EMBL/GenBank/DDBJ databases">
        <authorList>
            <person name="Sun Q."/>
            <person name="Mori K."/>
        </authorList>
    </citation>
    <scope>NUCLEOTIDE SEQUENCE [LARGE SCALE GENOMIC DNA]</scope>
    <source>
        <strain evidence="7 8">JCM 13503</strain>
    </source>
</reference>
<evidence type="ECO:0000259" key="6">
    <source>
        <dbReference type="Pfam" id="PF13462"/>
    </source>
</evidence>
<evidence type="ECO:0000256" key="2">
    <source>
        <dbReference type="ARBA" id="ARBA00022729"/>
    </source>
</evidence>
<keyword evidence="4" id="KW-1015">Disulfide bond</keyword>
<dbReference type="InterPro" id="IPR036249">
    <property type="entry name" value="Thioredoxin-like_sf"/>
</dbReference>
<keyword evidence="8" id="KW-1185">Reference proteome</keyword>
<name>A0ABV6B7B3_9DEIO</name>
<feature type="domain" description="Thioredoxin-like fold" evidence="6">
    <location>
        <begin position="42"/>
        <end position="202"/>
    </location>
</feature>
<keyword evidence="2" id="KW-0732">Signal</keyword>
<dbReference type="PANTHER" id="PTHR13887:SF14">
    <property type="entry name" value="DISULFIDE BOND FORMATION PROTEIN D"/>
    <property type="match status" value="1"/>
</dbReference>
<proteinExistence type="inferred from homology"/>
<organism evidence="7 8">
    <name type="scientific">Deinococcus oregonensis</name>
    <dbReference type="NCBI Taxonomy" id="1805970"/>
    <lineage>
        <taxon>Bacteria</taxon>
        <taxon>Thermotogati</taxon>
        <taxon>Deinococcota</taxon>
        <taxon>Deinococci</taxon>
        <taxon>Deinococcales</taxon>
        <taxon>Deinococcaceae</taxon>
        <taxon>Deinococcus</taxon>
    </lineage>
</organism>
<comment type="caution">
    <text evidence="7">The sequence shown here is derived from an EMBL/GenBank/DDBJ whole genome shotgun (WGS) entry which is preliminary data.</text>
</comment>
<protein>
    <submittedName>
        <fullName evidence="7">DsbA family protein</fullName>
    </submittedName>
</protein>
<dbReference type="EMBL" id="JBHLYR010000060">
    <property type="protein sequence ID" value="MFB9994298.1"/>
    <property type="molecule type" value="Genomic_DNA"/>
</dbReference>
<dbReference type="Pfam" id="PF13462">
    <property type="entry name" value="Thioredoxin_4"/>
    <property type="match status" value="1"/>
</dbReference>
<evidence type="ECO:0000313" key="7">
    <source>
        <dbReference type="EMBL" id="MFB9994298.1"/>
    </source>
</evidence>
<evidence type="ECO:0000256" key="4">
    <source>
        <dbReference type="ARBA" id="ARBA00023157"/>
    </source>
</evidence>
<keyword evidence="5" id="KW-0676">Redox-active center</keyword>
<evidence type="ECO:0000256" key="1">
    <source>
        <dbReference type="ARBA" id="ARBA00005791"/>
    </source>
</evidence>
<dbReference type="Gene3D" id="3.40.30.10">
    <property type="entry name" value="Glutaredoxin"/>
    <property type="match status" value="1"/>
</dbReference>
<evidence type="ECO:0000256" key="5">
    <source>
        <dbReference type="ARBA" id="ARBA00023284"/>
    </source>
</evidence>
<gene>
    <name evidence="7" type="ORF">ACFFLM_20280</name>
</gene>
<sequence length="227" mass="24451">METTDDSGADLIAVKLTGTGTAARWNVYAAVNIQPDNLFPVTKNVLGNAGAPNVIRIFSDFQCPYCKQLWDSKLADWKTRPAEYCVLHYQFPRSFHRNAFAAAEASECAGAQDKFGAYADMLFARYSDWTPQLAAAANTSFNAYTKTAGLSTAAFKTCLASHSMKATVDAQLALGKQVAVQGTPTVFLNGIKLADYTDADEVATVQAITAARPSAATIIGQRLQSFR</sequence>
<accession>A0ABV6B7B3</accession>
<dbReference type="InterPro" id="IPR012336">
    <property type="entry name" value="Thioredoxin-like_fold"/>
</dbReference>
<dbReference type="RefSeq" id="WP_380014790.1">
    <property type="nucleotide sequence ID" value="NZ_JBHLYR010000060.1"/>
</dbReference>
<evidence type="ECO:0000256" key="3">
    <source>
        <dbReference type="ARBA" id="ARBA00023002"/>
    </source>
</evidence>
<evidence type="ECO:0000313" key="8">
    <source>
        <dbReference type="Proteomes" id="UP001589733"/>
    </source>
</evidence>